<feature type="modified residue" description="4-aspartylphosphate" evidence="5">
    <location>
        <position position="56"/>
    </location>
</feature>
<dbReference type="EMBL" id="CP106679">
    <property type="protein sequence ID" value="UXP32326.1"/>
    <property type="molecule type" value="Genomic_DNA"/>
</dbReference>
<dbReference type="PANTHER" id="PTHR43214:SF41">
    <property type="entry name" value="NITRATE_NITRITE RESPONSE REGULATOR PROTEIN NARP"/>
    <property type="match status" value="1"/>
</dbReference>
<dbReference type="PANTHER" id="PTHR43214">
    <property type="entry name" value="TWO-COMPONENT RESPONSE REGULATOR"/>
    <property type="match status" value="1"/>
</dbReference>
<sequence>MQQINILIADDHKMFREGLVELLGKEAKMHIVGDVGDREGIMGILKAQPVDVLLMDIDMGETNGIQMTAEIKRDYPKIRVLALSMHGDKNYIVKMMEAGAIGYILKNAGKEEMINAIHTVANGNTYFSSQVSSKLLEHLTNPTAAHGKKPEGTPLTDREIEVLKLIAEEYSNPEIAEKLFISIRTVDTHRRNLLDKLGAKNTAGLVKYAIQKGLLG</sequence>
<reference evidence="8" key="1">
    <citation type="submission" date="2022-09" db="EMBL/GenBank/DDBJ databases">
        <title>Comparative genomics and taxonomic characterization of three novel marine species of genus Reichenbachiella exhibiting antioxidant and polysaccharide degradation activities.</title>
        <authorList>
            <person name="Muhammad N."/>
            <person name="Lee Y.-J."/>
            <person name="Ko J."/>
            <person name="Kim S.-G."/>
        </authorList>
    </citation>
    <scope>NUCLEOTIDE SEQUENCE</scope>
    <source>
        <strain evidence="8">BKB1-1</strain>
    </source>
</reference>
<proteinExistence type="predicted"/>
<evidence type="ECO:0000259" key="6">
    <source>
        <dbReference type="PROSITE" id="PS50043"/>
    </source>
</evidence>
<dbReference type="PROSITE" id="PS50110">
    <property type="entry name" value="RESPONSE_REGULATORY"/>
    <property type="match status" value="1"/>
</dbReference>
<keyword evidence="9" id="KW-1185">Reference proteome</keyword>
<dbReference type="CDD" id="cd06170">
    <property type="entry name" value="LuxR_C_like"/>
    <property type="match status" value="1"/>
</dbReference>
<accession>A0ABY6CP78</accession>
<dbReference type="RefSeq" id="WP_262309762.1">
    <property type="nucleotide sequence ID" value="NZ_CP106679.1"/>
</dbReference>
<keyword evidence="3" id="KW-0238">DNA-binding</keyword>
<feature type="domain" description="Response regulatory" evidence="7">
    <location>
        <begin position="5"/>
        <end position="121"/>
    </location>
</feature>
<feature type="domain" description="HTH luxR-type" evidence="6">
    <location>
        <begin position="148"/>
        <end position="213"/>
    </location>
</feature>
<dbReference type="InterPro" id="IPR058245">
    <property type="entry name" value="NreC/VraR/RcsB-like_REC"/>
</dbReference>
<keyword evidence="1 5" id="KW-0597">Phosphoprotein</keyword>
<dbReference type="PROSITE" id="PS50043">
    <property type="entry name" value="HTH_LUXR_2"/>
    <property type="match status" value="1"/>
</dbReference>
<evidence type="ECO:0000256" key="5">
    <source>
        <dbReference type="PROSITE-ProRule" id="PRU00169"/>
    </source>
</evidence>
<dbReference type="Proteomes" id="UP001065174">
    <property type="component" value="Chromosome"/>
</dbReference>
<name>A0ABY6CP78_9BACT</name>
<dbReference type="InterPro" id="IPR016032">
    <property type="entry name" value="Sig_transdc_resp-reg_C-effctor"/>
</dbReference>
<evidence type="ECO:0000259" key="7">
    <source>
        <dbReference type="PROSITE" id="PS50110"/>
    </source>
</evidence>
<evidence type="ECO:0000256" key="2">
    <source>
        <dbReference type="ARBA" id="ARBA00023015"/>
    </source>
</evidence>
<dbReference type="InterPro" id="IPR039420">
    <property type="entry name" value="WalR-like"/>
</dbReference>
<evidence type="ECO:0000256" key="1">
    <source>
        <dbReference type="ARBA" id="ARBA00022553"/>
    </source>
</evidence>
<dbReference type="SMART" id="SM00448">
    <property type="entry name" value="REC"/>
    <property type="match status" value="1"/>
</dbReference>
<evidence type="ECO:0000313" key="8">
    <source>
        <dbReference type="EMBL" id="UXP32326.1"/>
    </source>
</evidence>
<keyword evidence="2" id="KW-0805">Transcription regulation</keyword>
<dbReference type="Gene3D" id="3.40.50.2300">
    <property type="match status" value="1"/>
</dbReference>
<dbReference type="SUPFAM" id="SSF46894">
    <property type="entry name" value="C-terminal effector domain of the bipartite response regulators"/>
    <property type="match status" value="1"/>
</dbReference>
<evidence type="ECO:0000256" key="3">
    <source>
        <dbReference type="ARBA" id="ARBA00023125"/>
    </source>
</evidence>
<organism evidence="8 9">
    <name type="scientific">Reichenbachiella agarivorans</name>
    <dbReference type="NCBI Taxonomy" id="2979464"/>
    <lineage>
        <taxon>Bacteria</taxon>
        <taxon>Pseudomonadati</taxon>
        <taxon>Bacteroidota</taxon>
        <taxon>Cytophagia</taxon>
        <taxon>Cytophagales</taxon>
        <taxon>Reichenbachiellaceae</taxon>
        <taxon>Reichenbachiella</taxon>
    </lineage>
</organism>
<gene>
    <name evidence="8" type="ORF">N6H18_18465</name>
</gene>
<dbReference type="CDD" id="cd17535">
    <property type="entry name" value="REC_NarL-like"/>
    <property type="match status" value="1"/>
</dbReference>
<evidence type="ECO:0000256" key="4">
    <source>
        <dbReference type="ARBA" id="ARBA00023163"/>
    </source>
</evidence>
<dbReference type="InterPro" id="IPR000792">
    <property type="entry name" value="Tscrpt_reg_LuxR_C"/>
</dbReference>
<dbReference type="Pfam" id="PF00072">
    <property type="entry name" value="Response_reg"/>
    <property type="match status" value="1"/>
</dbReference>
<keyword evidence="4" id="KW-0804">Transcription</keyword>
<dbReference type="Pfam" id="PF00196">
    <property type="entry name" value="GerE"/>
    <property type="match status" value="1"/>
</dbReference>
<dbReference type="PRINTS" id="PR00038">
    <property type="entry name" value="HTHLUXR"/>
</dbReference>
<evidence type="ECO:0000313" key="9">
    <source>
        <dbReference type="Proteomes" id="UP001065174"/>
    </source>
</evidence>
<dbReference type="SMART" id="SM00421">
    <property type="entry name" value="HTH_LUXR"/>
    <property type="match status" value="1"/>
</dbReference>
<dbReference type="SUPFAM" id="SSF52172">
    <property type="entry name" value="CheY-like"/>
    <property type="match status" value="1"/>
</dbReference>
<dbReference type="InterPro" id="IPR001789">
    <property type="entry name" value="Sig_transdc_resp-reg_receiver"/>
</dbReference>
<protein>
    <submittedName>
        <fullName evidence="8">Response regulator transcription factor</fullName>
    </submittedName>
</protein>
<dbReference type="InterPro" id="IPR011006">
    <property type="entry name" value="CheY-like_superfamily"/>
</dbReference>